<evidence type="ECO:0000256" key="9">
    <source>
        <dbReference type="SAM" id="Phobius"/>
    </source>
</evidence>
<dbReference type="Pfam" id="PF00027">
    <property type="entry name" value="cNMP_binding"/>
    <property type="match status" value="2"/>
</dbReference>
<dbReference type="GeneID" id="7842084"/>
<evidence type="ECO:0000259" key="10">
    <source>
        <dbReference type="PROSITE" id="PS50042"/>
    </source>
</evidence>
<dbReference type="Gene3D" id="1.10.287.630">
    <property type="entry name" value="Helix hairpin bin"/>
    <property type="match status" value="1"/>
</dbReference>
<dbReference type="eggNOG" id="KOG0498">
    <property type="taxonomic scope" value="Eukaryota"/>
</dbReference>
<feature type="transmembrane region" description="Helical" evidence="9">
    <location>
        <begin position="332"/>
        <end position="351"/>
    </location>
</feature>
<dbReference type="SUPFAM" id="SSF81324">
    <property type="entry name" value="Voltage-gated potassium channels"/>
    <property type="match status" value="4"/>
</dbReference>
<reference evidence="12" key="1">
    <citation type="journal article" date="2006" name="PLoS Biol.">
        <title>Macronuclear genome sequence of the ciliate Tetrahymena thermophila, a model eukaryote.</title>
        <authorList>
            <person name="Eisen J.A."/>
            <person name="Coyne R.S."/>
            <person name="Wu M."/>
            <person name="Wu D."/>
            <person name="Thiagarajan M."/>
            <person name="Wortman J.R."/>
            <person name="Badger J.H."/>
            <person name="Ren Q."/>
            <person name="Amedeo P."/>
            <person name="Jones K.M."/>
            <person name="Tallon L.J."/>
            <person name="Delcher A.L."/>
            <person name="Salzberg S.L."/>
            <person name="Silva J.C."/>
            <person name="Haas B.J."/>
            <person name="Majoros W.H."/>
            <person name="Farzad M."/>
            <person name="Carlton J.M."/>
            <person name="Smith R.K. Jr."/>
            <person name="Garg J."/>
            <person name="Pearlman R.E."/>
            <person name="Karrer K.M."/>
            <person name="Sun L."/>
            <person name="Manning G."/>
            <person name="Elde N.C."/>
            <person name="Turkewitz A.P."/>
            <person name="Asai D.J."/>
            <person name="Wilkes D.E."/>
            <person name="Wang Y."/>
            <person name="Cai H."/>
            <person name="Collins K."/>
            <person name="Stewart B.A."/>
            <person name="Lee S.R."/>
            <person name="Wilamowska K."/>
            <person name="Weinberg Z."/>
            <person name="Ruzzo W.L."/>
            <person name="Wloga D."/>
            <person name="Gaertig J."/>
            <person name="Frankel J."/>
            <person name="Tsao C.-C."/>
            <person name="Gorovsky M.A."/>
            <person name="Keeling P.J."/>
            <person name="Waller R.F."/>
            <person name="Patron N.J."/>
            <person name="Cherry J.M."/>
            <person name="Stover N.A."/>
            <person name="Krieger C.J."/>
            <person name="del Toro C."/>
            <person name="Ryder H.F."/>
            <person name="Williamson S.C."/>
            <person name="Barbeau R.A."/>
            <person name="Hamilton E.P."/>
            <person name="Orias E."/>
        </authorList>
    </citation>
    <scope>NUCLEOTIDE SEQUENCE [LARGE SCALE GENOMIC DNA]</scope>
    <source>
        <strain evidence="12">SB210</strain>
    </source>
</reference>
<feature type="transmembrane region" description="Helical" evidence="9">
    <location>
        <begin position="1790"/>
        <end position="1811"/>
    </location>
</feature>
<dbReference type="Gene3D" id="2.60.120.10">
    <property type="entry name" value="Jelly Rolls"/>
    <property type="match status" value="4"/>
</dbReference>
<dbReference type="Pfam" id="PF00520">
    <property type="entry name" value="Ion_trans"/>
    <property type="match status" value="1"/>
</dbReference>
<dbReference type="InterPro" id="IPR000595">
    <property type="entry name" value="cNMP-bd_dom"/>
</dbReference>
<feature type="transmembrane region" description="Helical" evidence="9">
    <location>
        <begin position="669"/>
        <end position="689"/>
    </location>
</feature>
<evidence type="ECO:0000256" key="8">
    <source>
        <dbReference type="SAM" id="MobiDB-lite"/>
    </source>
</evidence>
<evidence type="ECO:0000256" key="4">
    <source>
        <dbReference type="ARBA" id="ARBA00022989"/>
    </source>
</evidence>
<dbReference type="KEGG" id="tet:TTHERM_00647440"/>
<feature type="transmembrane region" description="Helical" evidence="9">
    <location>
        <begin position="2499"/>
        <end position="2515"/>
    </location>
</feature>
<feature type="transmembrane region" description="Helical" evidence="9">
    <location>
        <begin position="1727"/>
        <end position="1748"/>
    </location>
</feature>
<feature type="transmembrane region" description="Helical" evidence="9">
    <location>
        <begin position="257"/>
        <end position="285"/>
    </location>
</feature>
<dbReference type="OrthoDB" id="421831at2759"/>
<dbReference type="GO" id="GO:0044877">
    <property type="term" value="F:protein-containing complex binding"/>
    <property type="evidence" value="ECO:0007669"/>
    <property type="project" value="TreeGrafter"/>
</dbReference>
<evidence type="ECO:0000313" key="11">
    <source>
        <dbReference type="EMBL" id="EAS07211.2"/>
    </source>
</evidence>
<keyword evidence="5" id="KW-0406">Ion transport</keyword>
<feature type="transmembrane region" description="Helical" evidence="9">
    <location>
        <begin position="2446"/>
        <end position="2472"/>
    </location>
</feature>
<dbReference type="InterPro" id="IPR050866">
    <property type="entry name" value="CNG_cation_channel"/>
</dbReference>
<feature type="transmembrane region" description="Helical" evidence="9">
    <location>
        <begin position="903"/>
        <end position="922"/>
    </location>
</feature>
<dbReference type="CDD" id="cd00038">
    <property type="entry name" value="CAP_ED"/>
    <property type="match status" value="2"/>
</dbReference>
<feature type="transmembrane region" description="Helical" evidence="9">
    <location>
        <begin position="813"/>
        <end position="834"/>
    </location>
</feature>
<dbReference type="PROSITE" id="PS50042">
    <property type="entry name" value="CNMP_BINDING_3"/>
    <property type="match status" value="3"/>
</dbReference>
<keyword evidence="4 9" id="KW-1133">Transmembrane helix</keyword>
<dbReference type="Gene3D" id="1.10.287.70">
    <property type="match status" value="4"/>
</dbReference>
<keyword evidence="3 9" id="KW-0812">Transmembrane</keyword>
<feature type="transmembrane region" description="Helical" evidence="9">
    <location>
        <begin position="2527"/>
        <end position="2548"/>
    </location>
</feature>
<feature type="transmembrane region" description="Helical" evidence="9">
    <location>
        <begin position="2306"/>
        <end position="2329"/>
    </location>
</feature>
<keyword evidence="2" id="KW-0813">Transport</keyword>
<dbReference type="InterPro" id="IPR014710">
    <property type="entry name" value="RmlC-like_jellyroll"/>
</dbReference>
<evidence type="ECO:0000313" key="12">
    <source>
        <dbReference type="Proteomes" id="UP000009168"/>
    </source>
</evidence>
<feature type="domain" description="Cyclic nucleotide-binding" evidence="10">
    <location>
        <begin position="2639"/>
        <end position="2757"/>
    </location>
</feature>
<dbReference type="InterPro" id="IPR005821">
    <property type="entry name" value="Ion_trans_dom"/>
</dbReference>
<dbReference type="GO" id="GO:0016020">
    <property type="term" value="C:membrane"/>
    <property type="evidence" value="ECO:0007669"/>
    <property type="project" value="UniProtKB-SubCell"/>
</dbReference>
<proteinExistence type="predicted"/>
<evidence type="ECO:0000256" key="2">
    <source>
        <dbReference type="ARBA" id="ARBA00022448"/>
    </source>
</evidence>
<feature type="transmembrane region" description="Helical" evidence="9">
    <location>
        <begin position="181"/>
        <end position="205"/>
    </location>
</feature>
<feature type="domain" description="Cyclic nucleotide-binding" evidence="10">
    <location>
        <begin position="997"/>
        <end position="1105"/>
    </location>
</feature>
<evidence type="ECO:0000256" key="6">
    <source>
        <dbReference type="ARBA" id="ARBA00023136"/>
    </source>
</evidence>
<dbReference type="Proteomes" id="UP000009168">
    <property type="component" value="Unassembled WGS sequence"/>
</dbReference>
<dbReference type="EMBL" id="GG662245">
    <property type="protein sequence ID" value="EAS07211.2"/>
    <property type="molecule type" value="Genomic_DNA"/>
</dbReference>
<sequence>MKCIKIKQIKCRRTQKLDQQLLLLNIQNLIIIKQQLIVFQQKHCNNPSKQKDLLFIKQYWQQNSHIFILQLVLTKQSQRMIAKQTVLLNRFKDLKQKNEYHSYLKSTSFLWNVSIFFIDLYVVSTYQIWLALNLNPYSMYIILGISLEFIYLVNLILIIAIKNKSSNMRYYFFTHLKFNSIYSSSLSLMNLISLIPTHLIIIVYLQKQGYTDIQQDMNFPKALNLALLTKLLRFLNIKEFLYKFEHLVKFLDFNKLTFFRIFVSFFQLLQITHLFACCFVFYNIYIESGYFSVTSYDISGNYMKYVVGLQWAVESMIGSSFGDVYPPTDGEIFLTFISMIAGGVFYCKIFSDFSSLLQISKQFTLELRQKQKQAYLLANNKQVSQKTFDKIQNFYNNFEEGQKILMYYSIIKELPSQLKHEVELKFQQNLVQNVQIFNLGQTEFVAKILKKMYPKVALKDDFVLKMGESAQDFYILAKGRVEIVNQDKKQVIRVLEPGAYFGEIAILISQYRTCYVKAQTDCIFMCIKKDDFLKILNKFPEIKDFILRVGLQRMGGTKNYEDIFHNTDKCQINKLSLQEIKNTQNSNHSHIERGHLQDTIQNNYFTNADYLNSKSPQNKSQKQYLINEQAKFIGESINISFENENLKRKIQGIRKKKDLKVLVLNQKVMMYWAMVLLLVLTYNLFYSLYSVLFSEDFAGDVPIVLEALSFLINFIDSLIFSQLSTFSRKDNEFILNRNKILFNYLNKEFFFDVLATVPFSNIYQLVCSGQEFENSLIYIRLFRLLRLIKFRRFQQYIYILQDQYKINFKYAALIKLAYVYFFLNHLNAGIMYILCKYEYDNNLSYSLGVQMDGQSIEQERPFMIKNVYVNFLYWSFCVSTQGAYGDIWAMSSLEKTYQNVTNLLFKIFFCFLFANLASVTAVSKNKLEQYLEEVDSFKYWSKLIGLPTEIQNKIIQFYNNKWYHQKGIEDKELEETLLPDNIKDKILHQKMKFIVKLINPLQNSQLDSILTLFLKKFEKIIITQGEFVFQKGDLAQEIYFIEEGLVQIVNTNNNEEEVLAEISEYGYFGGLEFINIVPSLRKVSVRAKTNTSLFMLELDQYCQLLEEYPFAKMFIQNIYPQKQTENNKQKMFEDRILKQNRNKNLIDLVDFKNCYVENEANLNNQEFKQIHQKQNAAENCKMKIQLINQEKQITINQQILKNKNDNQILLYNDLISSVCQTKVCSEQSYFYNQPNTHNLQDLQSTHQYQQNPQQIELMRFDKQESSQIKERTFNIQQDNQINLNTELNQKQENNVTQQQLQKINFIQLQQNDQILENINKSQLKQQEPQLIAIQNFKQPEQIKIQQLNQSERRLSLIYFDDSSDFQNYKKLQNVKNNQLKLNTHSNLSQAQIRVESNSSLSQDSQNNFPKKYRQKRQKKRLSQLNQYKINYLKKKKQSFLFEDLQLNDINQKQNNHFLCNSSFGDNSQNTNLLISKNSLTNFNLDQLEIIHNIKKFDSDEFNFNQNDLSFLDLEMEQNQNFEKIQSYFDKNLEFQVLVDRICDQTKQYNSQLTDQEFYEFEEIIEIIGITQNEIQEESQLNNKINLSGMYEQDIRNLQQNQDQSQIISNINSNYLDYSTFNDSYYQINELDKSISYSQFSFDLEEPIKDDDCKDGLSKQINQSQLLNQKNQKTNKLREGFLIKLYKGTIDSISEIQYDRSQLQVAAANRFSENKHSLKIFQKRKEKVFIKILLEILIIIPFCLIFDLLQIEGIRTRFELIFLQLIRVIPFCRIFNVLSSLKKKNIYLCRVIETLLVYVLFCHLLGSLFIVLGKIETDFNASWMIKVPAPQAQFPNNIRIQLSISNRSLYLHAIYWAYVTTSHVGVGDVTGVNLREKIFSIFVMYISTFTHIIIFGNLASMAKEAAFMLKIKLDQKYEKIFQTVSLLNVTSFNIQVESYIKFIWNDSYGLDENQILEKLPFYLKVEILKKRYKKCINKAFLFKSNSWQVDMNIVHSILRFMKVKIFLTNDIIAEAGKSYQDLYIFLQGKYVAYQLNGKKAYEAHAGGFFGGSQTDLPLTLYYQAKNICKVGVIDKQYVKYLKQVFPDWYEKIMGKQKKNYQSYLLDLSYFQDCYVFSQQQTQNRYIMNNKNHLIDYHYSEKLLDHYKQVASNFFEVEVANNSHDNNNNLQSIQILNQINTSDEDDFENAEQMKNQEEFDSNIKYSQKEIEGIKQWKKRIAERNISIAWDISNISVHKSQSQIENNVLKNGSFDKPYIICLPYQKSSDQSFQNNKDMIILHFNYIYKLAFIKDNEYNYFLHPYSSASYYVQIINLIFTIYSLIFTPIYVFFGLQISILPLVFEIIHTMYLFVELFIDLRTPYFKQGLLVANSRKIFTYLWEKKNLKLRLTCLFPLNIILWQISQDYQERSFTLKLVFVLLRGIRLLQIFNLDAILVRIQTHNKSKQKALGMLVGFLHVLIMWHYFSSLWVWYAYNISVPNFPDLNWVLANNLQDADLIKKILNGLFFVMSIATTCGYPTMKSNNDIEKIFFIFAIYFGDAIIAYDFGLIATQSLLLPQKYQEIDKKIKQFKILLNIGIDHSKNSSIIKLNKKIELSYLYKLYSNLYVEQQLKSIQYLIPQTLYDQLFQSHQSNYLQKIPILLELSKSIHFRNIQKHIELKVFLPYDFVTKKDSQNSYLCFVSKGNVNILSPKENAVIQVLNEGDFFSQVTLTKYGKSSSCPIYTSNIAEIVQIKHKNVRLMFQIFPEFKNTIYKYARKQICVPVTQNQIKLNLLSNYKEQALLQVNKYYSGHLNKGKRDLNMNSNIFLPKFMTQSDKY</sequence>
<dbReference type="SMART" id="SM00100">
    <property type="entry name" value="cNMP"/>
    <property type="match status" value="3"/>
</dbReference>
<dbReference type="GO" id="GO:0005221">
    <property type="term" value="F:intracellularly cyclic nucleotide-activated monoatomic cation channel activity"/>
    <property type="evidence" value="ECO:0007669"/>
    <property type="project" value="InterPro"/>
</dbReference>
<evidence type="ECO:0000256" key="5">
    <source>
        <dbReference type="ARBA" id="ARBA00023065"/>
    </source>
</evidence>
<feature type="transmembrane region" description="Helical" evidence="9">
    <location>
        <begin position="701"/>
        <end position="720"/>
    </location>
</feature>
<organism evidence="11 12">
    <name type="scientific">Tetrahymena thermophila (strain SB210)</name>
    <dbReference type="NCBI Taxonomy" id="312017"/>
    <lineage>
        <taxon>Eukaryota</taxon>
        <taxon>Sar</taxon>
        <taxon>Alveolata</taxon>
        <taxon>Ciliophora</taxon>
        <taxon>Intramacronucleata</taxon>
        <taxon>Oligohymenophorea</taxon>
        <taxon>Hymenostomatida</taxon>
        <taxon>Tetrahymenina</taxon>
        <taxon>Tetrahymenidae</taxon>
        <taxon>Tetrahymena</taxon>
    </lineage>
</organism>
<evidence type="ECO:0000256" key="3">
    <source>
        <dbReference type="ARBA" id="ARBA00022692"/>
    </source>
</evidence>
<name>I7MB30_TETTS</name>
<gene>
    <name evidence="11" type="ORF">TTHERM_00647440</name>
</gene>
<feature type="transmembrane region" description="Helical" evidence="9">
    <location>
        <begin position="137"/>
        <end position="161"/>
    </location>
</feature>
<feature type="compositionally biased region" description="Basic residues" evidence="8">
    <location>
        <begin position="1410"/>
        <end position="1419"/>
    </location>
</feature>
<keyword evidence="7" id="KW-1071">Ligand-gated ion channel</keyword>
<feature type="region of interest" description="Disordered" evidence="8">
    <location>
        <begin position="1394"/>
        <end position="1419"/>
    </location>
</feature>
<accession>I7MB30</accession>
<keyword evidence="12" id="KW-1185">Reference proteome</keyword>
<dbReference type="PANTHER" id="PTHR45638:SF11">
    <property type="entry name" value="CYCLIC NUCLEOTIDE-GATED CATION CHANNEL SUBUNIT A"/>
    <property type="match status" value="1"/>
</dbReference>
<comment type="subcellular location">
    <subcellularLocation>
        <location evidence="1">Membrane</location>
        <topology evidence="1">Multi-pass membrane protein</topology>
    </subcellularLocation>
</comment>
<evidence type="ECO:0000256" key="1">
    <source>
        <dbReference type="ARBA" id="ARBA00004141"/>
    </source>
</evidence>
<dbReference type="PANTHER" id="PTHR45638">
    <property type="entry name" value="CYCLIC NUCLEOTIDE-GATED CATION CHANNEL SUBUNIT A"/>
    <property type="match status" value="1"/>
</dbReference>
<dbReference type="InterPro" id="IPR018490">
    <property type="entry name" value="cNMP-bd_dom_sf"/>
</dbReference>
<feature type="compositionally biased region" description="Low complexity" evidence="8">
    <location>
        <begin position="1396"/>
        <end position="1407"/>
    </location>
</feature>
<protein>
    <submittedName>
        <fullName evidence="11">Cation channel family protein</fullName>
    </submittedName>
</protein>
<evidence type="ECO:0000256" key="7">
    <source>
        <dbReference type="ARBA" id="ARBA00023286"/>
    </source>
</evidence>
<feature type="transmembrane region" description="Helical" evidence="9">
    <location>
        <begin position="109"/>
        <end position="131"/>
    </location>
</feature>
<dbReference type="SUPFAM" id="SSF51206">
    <property type="entry name" value="cAMP-binding domain-like"/>
    <property type="match status" value="4"/>
</dbReference>
<dbReference type="InParanoid" id="I7MB30"/>
<feature type="transmembrane region" description="Helical" evidence="9">
    <location>
        <begin position="2335"/>
        <end position="2354"/>
    </location>
</feature>
<dbReference type="eggNOG" id="KOG0500">
    <property type="taxonomic scope" value="Eukaryota"/>
</dbReference>
<dbReference type="RefSeq" id="XP_001027453.2">
    <property type="nucleotide sequence ID" value="XM_001027453.2"/>
</dbReference>
<keyword evidence="6 9" id="KW-0472">Membrane</keyword>
<feature type="transmembrane region" description="Helical" evidence="9">
    <location>
        <begin position="1877"/>
        <end position="1899"/>
    </location>
</feature>
<feature type="domain" description="Cyclic nucleotide-binding" evidence="10">
    <location>
        <begin position="436"/>
        <end position="553"/>
    </location>
</feature>
<keyword evidence="7" id="KW-0407">Ion channel</keyword>